<dbReference type="Proteomes" id="UP000823902">
    <property type="component" value="Unassembled WGS sequence"/>
</dbReference>
<protein>
    <submittedName>
        <fullName evidence="2">ABC transporter permease</fullName>
    </submittedName>
</protein>
<accession>A0A9D2Q982</accession>
<gene>
    <name evidence="2" type="ORF">H9697_04430</name>
</gene>
<evidence type="ECO:0000313" key="3">
    <source>
        <dbReference type="Proteomes" id="UP000823902"/>
    </source>
</evidence>
<keyword evidence="1" id="KW-0472">Membrane</keyword>
<keyword evidence="1" id="KW-1133">Transmembrane helix</keyword>
<reference evidence="2" key="2">
    <citation type="submission" date="2021-04" db="EMBL/GenBank/DDBJ databases">
        <authorList>
            <person name="Gilroy R."/>
        </authorList>
    </citation>
    <scope>NUCLEOTIDE SEQUENCE</scope>
    <source>
        <strain evidence="2">CHK196-7946</strain>
    </source>
</reference>
<dbReference type="AlphaFoldDB" id="A0A9D2Q982"/>
<feature type="transmembrane region" description="Helical" evidence="1">
    <location>
        <begin position="31"/>
        <end position="53"/>
    </location>
</feature>
<feature type="transmembrane region" description="Helical" evidence="1">
    <location>
        <begin position="254"/>
        <end position="278"/>
    </location>
</feature>
<comment type="caution">
    <text evidence="2">The sequence shown here is derived from an EMBL/GenBank/DDBJ whole genome shotgun (WGS) entry which is preliminary data.</text>
</comment>
<dbReference type="EMBL" id="DWVY01000019">
    <property type="protein sequence ID" value="HJC74179.1"/>
    <property type="molecule type" value="Genomic_DNA"/>
</dbReference>
<dbReference type="PANTHER" id="PTHR37305">
    <property type="entry name" value="INTEGRAL MEMBRANE PROTEIN-RELATED"/>
    <property type="match status" value="1"/>
</dbReference>
<proteinExistence type="predicted"/>
<feature type="transmembrane region" description="Helical" evidence="1">
    <location>
        <begin position="395"/>
        <end position="415"/>
    </location>
</feature>
<feature type="transmembrane region" description="Helical" evidence="1">
    <location>
        <begin position="336"/>
        <end position="356"/>
    </location>
</feature>
<sequence>MCSCIISERQEVTVMLLYELKKVLVRPVNRIALLILLAVMLIVAAIAVSGVSYTESDGSSVAGVEAAAKLRQAKEQWSGYVTEDVLKKVIEENDAVNQSPEARSDDVTDNNIAYSRKQGFSDLRELINLAFSGFQSYDYYRADSVSADEAGSIYERRISSLKEWLGSDEIKDRFTDNEKEYLVRQYEKTETPFYYTYADGWSTLLTYSSTVIMVTVLAAGFLVSGIFSSEFTLKADSIYFSSQYGRNRGVRSKIAAGFILQSGIYWIAILLYTAVILLTLGAEGGSCMIQSGMDGWKSFYNITYFQEYLLTVFGGYVGSLFILSLAMLVSAKTRSAVLAVTVPFVILFVPSFLSSVNALSEILGLLPDQLLQISYAIGAFNLYELGGKVTGAAPVLFVLYLFLYAVMLPGMYWIYQKAEII</sequence>
<organism evidence="2 3">
    <name type="scientific">Candidatus Mediterraneibacter faecavium</name>
    <dbReference type="NCBI Taxonomy" id="2838668"/>
    <lineage>
        <taxon>Bacteria</taxon>
        <taxon>Bacillati</taxon>
        <taxon>Bacillota</taxon>
        <taxon>Clostridia</taxon>
        <taxon>Lachnospirales</taxon>
        <taxon>Lachnospiraceae</taxon>
        <taxon>Mediterraneibacter</taxon>
    </lineage>
</organism>
<feature type="transmembrane region" description="Helical" evidence="1">
    <location>
        <begin position="308"/>
        <end position="329"/>
    </location>
</feature>
<feature type="transmembrane region" description="Helical" evidence="1">
    <location>
        <begin position="211"/>
        <end position="233"/>
    </location>
</feature>
<keyword evidence="1" id="KW-0812">Transmembrane</keyword>
<evidence type="ECO:0000313" key="2">
    <source>
        <dbReference type="EMBL" id="HJC74179.1"/>
    </source>
</evidence>
<dbReference type="PANTHER" id="PTHR37305:SF1">
    <property type="entry name" value="MEMBRANE PROTEIN"/>
    <property type="match status" value="1"/>
</dbReference>
<name>A0A9D2Q982_9FIRM</name>
<evidence type="ECO:0000256" key="1">
    <source>
        <dbReference type="SAM" id="Phobius"/>
    </source>
</evidence>
<reference evidence="2" key="1">
    <citation type="journal article" date="2021" name="PeerJ">
        <title>Extensive microbial diversity within the chicken gut microbiome revealed by metagenomics and culture.</title>
        <authorList>
            <person name="Gilroy R."/>
            <person name="Ravi A."/>
            <person name="Getino M."/>
            <person name="Pursley I."/>
            <person name="Horton D.L."/>
            <person name="Alikhan N.F."/>
            <person name="Baker D."/>
            <person name="Gharbi K."/>
            <person name="Hall N."/>
            <person name="Watson M."/>
            <person name="Adriaenssens E.M."/>
            <person name="Foster-Nyarko E."/>
            <person name="Jarju S."/>
            <person name="Secka A."/>
            <person name="Antonio M."/>
            <person name="Oren A."/>
            <person name="Chaudhuri R.R."/>
            <person name="La Ragione R."/>
            <person name="Hildebrand F."/>
            <person name="Pallen M.J."/>
        </authorList>
    </citation>
    <scope>NUCLEOTIDE SEQUENCE</scope>
    <source>
        <strain evidence="2">CHK196-7946</strain>
    </source>
</reference>